<protein>
    <submittedName>
        <fullName evidence="2">Uncharacterized protein</fullName>
    </submittedName>
</protein>
<gene>
    <name evidence="2" type="ORF">N0V87_003588</name>
</gene>
<dbReference type="EMBL" id="JAPEUV010000026">
    <property type="protein sequence ID" value="KAJ4338902.1"/>
    <property type="molecule type" value="Genomic_DNA"/>
</dbReference>
<keyword evidence="3" id="KW-1185">Reference proteome</keyword>
<feature type="chain" id="PRO_5040747671" evidence="1">
    <location>
        <begin position="21"/>
        <end position="159"/>
    </location>
</feature>
<organism evidence="2 3">
    <name type="scientific">Didymella glomerata</name>
    <dbReference type="NCBI Taxonomy" id="749621"/>
    <lineage>
        <taxon>Eukaryota</taxon>
        <taxon>Fungi</taxon>
        <taxon>Dikarya</taxon>
        <taxon>Ascomycota</taxon>
        <taxon>Pezizomycotina</taxon>
        <taxon>Dothideomycetes</taxon>
        <taxon>Pleosporomycetidae</taxon>
        <taxon>Pleosporales</taxon>
        <taxon>Pleosporineae</taxon>
        <taxon>Didymellaceae</taxon>
        <taxon>Didymella</taxon>
    </lineage>
</organism>
<sequence>MLFQSLSIVTVLACAQGVISTATGFSLYAYGENLPTGMKLFHADVVLTNDLRFVASPEGDMTWPRQPSMYIGAEANDLKTVGFATEDDLSEGATVKGFGLFGGWAYNNEKAGAIEMNFVATPANETGLYHVKWNAASTKIAGEYVPISLRTEAPAALQD</sequence>
<dbReference type="AlphaFoldDB" id="A0A9W8X2Y1"/>
<dbReference type="Proteomes" id="UP001140562">
    <property type="component" value="Unassembled WGS sequence"/>
</dbReference>
<dbReference type="OrthoDB" id="5230873at2759"/>
<feature type="signal peptide" evidence="1">
    <location>
        <begin position="1"/>
        <end position="20"/>
    </location>
</feature>
<evidence type="ECO:0000313" key="2">
    <source>
        <dbReference type="EMBL" id="KAJ4338902.1"/>
    </source>
</evidence>
<comment type="caution">
    <text evidence="2">The sequence shown here is derived from an EMBL/GenBank/DDBJ whole genome shotgun (WGS) entry which is preliminary data.</text>
</comment>
<reference evidence="2" key="1">
    <citation type="submission" date="2022-10" db="EMBL/GenBank/DDBJ databases">
        <title>Tapping the CABI collections for fungal endophytes: first genome assemblies for Collariella, Neodidymelliopsis, Ascochyta clinopodiicola, Didymella pomorum, Didymosphaeria variabile, Neocosmospora piperis and Neocucurbitaria cava.</title>
        <authorList>
            <person name="Hill R."/>
        </authorList>
    </citation>
    <scope>NUCLEOTIDE SEQUENCE</scope>
    <source>
        <strain evidence="2">IMI 360193</strain>
    </source>
</reference>
<evidence type="ECO:0000256" key="1">
    <source>
        <dbReference type="SAM" id="SignalP"/>
    </source>
</evidence>
<keyword evidence="1" id="KW-0732">Signal</keyword>
<name>A0A9W8X2Y1_9PLEO</name>
<proteinExistence type="predicted"/>
<evidence type="ECO:0000313" key="3">
    <source>
        <dbReference type="Proteomes" id="UP001140562"/>
    </source>
</evidence>
<accession>A0A9W8X2Y1</accession>